<dbReference type="WBParaSite" id="BXY_0149700.1">
    <property type="protein sequence ID" value="BXY_0149700.1"/>
    <property type="gene ID" value="BXY_0149700"/>
</dbReference>
<reference evidence="1" key="2">
    <citation type="submission" date="2020-09" db="EMBL/GenBank/DDBJ databases">
        <authorList>
            <person name="Kikuchi T."/>
        </authorList>
    </citation>
    <scope>NUCLEOTIDE SEQUENCE</scope>
    <source>
        <strain evidence="1">Ka4C1</strain>
    </source>
</reference>
<evidence type="ECO:0000313" key="2">
    <source>
        <dbReference type="Proteomes" id="UP000095284"/>
    </source>
</evidence>
<dbReference type="EMBL" id="CAJFCV020000001">
    <property type="protein sequence ID" value="CAG9083210.1"/>
    <property type="molecule type" value="Genomic_DNA"/>
</dbReference>
<dbReference type="EMBL" id="CAJFDI010000001">
    <property type="protein sequence ID" value="CAD5208878.1"/>
    <property type="molecule type" value="Genomic_DNA"/>
</dbReference>
<dbReference type="AlphaFoldDB" id="A0A1I7RLB2"/>
<sequence length="383" mass="44089">MAQQRVLQLPKFAVVEVMIELDGRDQLNSEKWEIRDQFWRKVLSRLNDLYPENQSEVRTVNHVKRTWCALKQRVLARAKTANRETLPSDRKVLYLLQACDSYDEDATVNLERIAKIETATANETNAPANYASIPSGDVTLPKNIDPLLDAMIICGGRAALPKKRASTVNGKQEYRRFWDKVHMVLQFNSQCTGRSVLSFQRAWYNIRMHYNNKEKRGDRDRSLQARKAYYLMRVLSQEQAKLGIENGLVFDMRDPLNGNQANGSRCEVIKQEPLDLTQLIMNGLNQHQEEDIEEDDASSSVYDAINSNENGDLVSPLQNRGNEAFPDEVELRQRLLICQIEREKAQTELLKAQKRLIEAQLQGVFQSDLPILENTKHNLLDDF</sequence>
<protein>
    <submittedName>
        <fullName evidence="1">(pine wood nematode) hypothetical protein</fullName>
    </submittedName>
</protein>
<organism evidence="2 4">
    <name type="scientific">Bursaphelenchus xylophilus</name>
    <name type="common">Pinewood nematode worm</name>
    <name type="synonym">Aphelenchoides xylophilus</name>
    <dbReference type="NCBI Taxonomy" id="6326"/>
    <lineage>
        <taxon>Eukaryota</taxon>
        <taxon>Metazoa</taxon>
        <taxon>Ecdysozoa</taxon>
        <taxon>Nematoda</taxon>
        <taxon>Chromadorea</taxon>
        <taxon>Rhabditida</taxon>
        <taxon>Tylenchina</taxon>
        <taxon>Tylenchomorpha</taxon>
        <taxon>Aphelenchoidea</taxon>
        <taxon>Aphelenchoididae</taxon>
        <taxon>Bursaphelenchus</taxon>
    </lineage>
</organism>
<proteinExistence type="predicted"/>
<reference evidence="4" key="1">
    <citation type="submission" date="2016-11" db="UniProtKB">
        <authorList>
            <consortium name="WormBaseParasite"/>
        </authorList>
    </citation>
    <scope>IDENTIFICATION</scope>
</reference>
<dbReference type="Proteomes" id="UP000582659">
    <property type="component" value="Unassembled WGS sequence"/>
</dbReference>
<accession>A0A1I7RLB2</accession>
<keyword evidence="3" id="KW-1185">Reference proteome</keyword>
<evidence type="ECO:0000313" key="4">
    <source>
        <dbReference type="WBParaSite" id="BXY_0149700.1"/>
    </source>
</evidence>
<dbReference type="OrthoDB" id="5790150at2759"/>
<evidence type="ECO:0000313" key="1">
    <source>
        <dbReference type="EMBL" id="CAD5208878.1"/>
    </source>
</evidence>
<evidence type="ECO:0000313" key="3">
    <source>
        <dbReference type="Proteomes" id="UP000659654"/>
    </source>
</evidence>
<dbReference type="Proteomes" id="UP000095284">
    <property type="component" value="Unplaced"/>
</dbReference>
<gene>
    <name evidence="1" type="ORF">BXYJ_LOCUS1114</name>
</gene>
<name>A0A1I7RLB2_BURXY</name>
<dbReference type="Proteomes" id="UP000659654">
    <property type="component" value="Unassembled WGS sequence"/>
</dbReference>